<dbReference type="InterPro" id="IPR004126">
    <property type="entry name" value="PLipase_A2_inh_N"/>
</dbReference>
<keyword evidence="3" id="KW-0964">Secreted</keyword>
<keyword evidence="8" id="KW-1185">Reference proteome</keyword>
<dbReference type="Proteomes" id="UP001178461">
    <property type="component" value="Chromosome 8"/>
</dbReference>
<dbReference type="PANTHER" id="PTHR20914:SF30">
    <property type="entry name" value="LY6_PLAUR DOMAIN CONTAINING 9"/>
    <property type="match status" value="1"/>
</dbReference>
<evidence type="ECO:0000256" key="5">
    <source>
        <dbReference type="ARBA" id="ARBA00023157"/>
    </source>
</evidence>
<evidence type="ECO:0000259" key="6">
    <source>
        <dbReference type="Pfam" id="PF02988"/>
    </source>
</evidence>
<dbReference type="Gene3D" id="2.10.60.10">
    <property type="entry name" value="CD59"/>
    <property type="match status" value="2"/>
</dbReference>
<dbReference type="Pfam" id="PF02988">
    <property type="entry name" value="PLA2_inh"/>
    <property type="match status" value="1"/>
</dbReference>
<dbReference type="InterPro" id="IPR050918">
    <property type="entry name" value="CNF-like_PLA2_Inhibitor"/>
</dbReference>
<dbReference type="GO" id="GO:0005576">
    <property type="term" value="C:extracellular region"/>
    <property type="evidence" value="ECO:0007669"/>
    <property type="project" value="UniProtKB-SubCell"/>
</dbReference>
<evidence type="ECO:0000256" key="2">
    <source>
        <dbReference type="ARBA" id="ARBA00006570"/>
    </source>
</evidence>
<dbReference type="CDD" id="cd23572">
    <property type="entry name" value="TFP_LU_ECD_PINLYP_rpt2"/>
    <property type="match status" value="1"/>
</dbReference>
<feature type="domain" description="Phospholipase A2 inhibitor N-terminal" evidence="6">
    <location>
        <begin position="104"/>
        <end position="181"/>
    </location>
</feature>
<dbReference type="InterPro" id="IPR045860">
    <property type="entry name" value="Snake_toxin-like_sf"/>
</dbReference>
<dbReference type="AlphaFoldDB" id="A0AA35KQ66"/>
<comment type="similarity">
    <text evidence="2">Belongs to the CNF-like-inhibitor family.</text>
</comment>
<accession>A0AA35KQ66</accession>
<reference evidence="7" key="1">
    <citation type="submission" date="2022-12" db="EMBL/GenBank/DDBJ databases">
        <authorList>
            <person name="Alioto T."/>
            <person name="Alioto T."/>
            <person name="Gomez Garrido J."/>
        </authorList>
    </citation>
    <scope>NUCLEOTIDE SEQUENCE</scope>
</reference>
<keyword evidence="4" id="KW-0593">Phospholipase A2 inhibitor</keyword>
<evidence type="ECO:0000313" key="7">
    <source>
        <dbReference type="EMBL" id="CAI5781143.1"/>
    </source>
</evidence>
<protein>
    <submittedName>
        <fullName evidence="7">A2 inhibitor and Ly6 PLAUR domain-containing protein-like</fullName>
    </submittedName>
</protein>
<comment type="subcellular location">
    <subcellularLocation>
        <location evidence="1">Secreted</location>
    </subcellularLocation>
</comment>
<evidence type="ECO:0000256" key="3">
    <source>
        <dbReference type="ARBA" id="ARBA00022525"/>
    </source>
</evidence>
<keyword evidence="5" id="KW-1015">Disulfide bond</keyword>
<organism evidence="7 8">
    <name type="scientific">Podarcis lilfordi</name>
    <name type="common">Lilford's wall lizard</name>
    <dbReference type="NCBI Taxonomy" id="74358"/>
    <lineage>
        <taxon>Eukaryota</taxon>
        <taxon>Metazoa</taxon>
        <taxon>Chordata</taxon>
        <taxon>Craniata</taxon>
        <taxon>Vertebrata</taxon>
        <taxon>Euteleostomi</taxon>
        <taxon>Lepidosauria</taxon>
        <taxon>Squamata</taxon>
        <taxon>Bifurcata</taxon>
        <taxon>Unidentata</taxon>
        <taxon>Episquamata</taxon>
        <taxon>Laterata</taxon>
        <taxon>Lacertibaenia</taxon>
        <taxon>Lacertidae</taxon>
        <taxon>Podarcis</taxon>
    </lineage>
</organism>
<evidence type="ECO:0000256" key="1">
    <source>
        <dbReference type="ARBA" id="ARBA00004613"/>
    </source>
</evidence>
<dbReference type="PANTHER" id="PTHR20914">
    <property type="entry name" value="LY6/PLAUR DOMAIN-CONTAINING PROTEIN 8"/>
    <property type="match status" value="1"/>
</dbReference>
<gene>
    <name evidence="7" type="ORF">PODLI_1B040164</name>
</gene>
<proteinExistence type="inferred from homology"/>
<sequence>MRNHPSQKLIQRTGSWLRQLVKTLLNAKARGSTPSSFVSGGGGCRPISTGPKARLHGSKRRGKLAARATAPARRASHRVLPINMKFLLGLFLFSVLLTTGASIECEICKGVNNCTSKREICPEEFYACSSSLLENSKVKDVYMAKGCANPEICLFGVIAMTDGNGSHIRQVATCCEEYACNPAAPILPERNTRANGKICPGCSSNKDDCSAAVTECIGSETYCVSYVTLSEKNVVIGSRKGCTRERTCTHLKTFDGGIFHDVNHVKNVQCTPAMAATTSSSPSPSPSPLSLPLPFRFLLLALLLMKLLL</sequence>
<evidence type="ECO:0000256" key="4">
    <source>
        <dbReference type="ARBA" id="ARBA00023005"/>
    </source>
</evidence>
<dbReference type="GO" id="GO:0019834">
    <property type="term" value="F:phospholipase A2 inhibitor activity"/>
    <property type="evidence" value="ECO:0007669"/>
    <property type="project" value="UniProtKB-KW"/>
</dbReference>
<name>A0AA35KQ66_9SAUR</name>
<evidence type="ECO:0000313" key="8">
    <source>
        <dbReference type="Proteomes" id="UP001178461"/>
    </source>
</evidence>
<dbReference type="SUPFAM" id="SSF57302">
    <property type="entry name" value="Snake toxin-like"/>
    <property type="match status" value="2"/>
</dbReference>
<dbReference type="EMBL" id="OX395133">
    <property type="protein sequence ID" value="CAI5781143.1"/>
    <property type="molecule type" value="Genomic_DNA"/>
</dbReference>